<reference evidence="3 4" key="1">
    <citation type="journal article" date="2017" name="Int. J. Parasitol.">
        <title>The genome of the protozoan parasite Cystoisospora suis and a reverse vaccinology approach to identify vaccine candidates.</title>
        <authorList>
            <person name="Palmieri N."/>
            <person name="Shrestha A."/>
            <person name="Ruttkowski B."/>
            <person name="Beck T."/>
            <person name="Vogl C."/>
            <person name="Tomley F."/>
            <person name="Blake D.P."/>
            <person name="Joachim A."/>
        </authorList>
    </citation>
    <scope>NUCLEOTIDE SEQUENCE [LARGE SCALE GENOMIC DNA]</scope>
    <source>
        <strain evidence="3 4">Wien I</strain>
    </source>
</reference>
<gene>
    <name evidence="3" type="ORF">CSUI_005600</name>
</gene>
<feature type="compositionally biased region" description="Basic and acidic residues" evidence="1">
    <location>
        <begin position="35"/>
        <end position="46"/>
    </location>
</feature>
<keyword evidence="2" id="KW-0812">Transmembrane</keyword>
<sequence length="163" mass="18179">MTPETTAACKPCWLATTSRPEMPGDSRAAPTDVRLGADGERREEGKGFPLGRMKKEEGLFTFYLFYFSFISLLTLTNGQGKSCKFSSFPCDRRVTVMLREGPTSGVTLRKGEVHFIDSCPLLIVVLDICSSFMTRATICVPWEKFVFFFGCLLARFSTQDVTA</sequence>
<keyword evidence="2" id="KW-0472">Membrane</keyword>
<proteinExistence type="predicted"/>
<name>A0A2C6KT71_9APIC</name>
<dbReference type="GeneID" id="94428982"/>
<dbReference type="VEuPathDB" id="ToxoDB:CSUI_005600"/>
<protein>
    <recommendedName>
        <fullName evidence="5">Transmembrane protein</fullName>
    </recommendedName>
</protein>
<dbReference type="RefSeq" id="XP_067922254.1">
    <property type="nucleotide sequence ID" value="XM_068065771.1"/>
</dbReference>
<evidence type="ECO:0008006" key="5">
    <source>
        <dbReference type="Google" id="ProtNLM"/>
    </source>
</evidence>
<accession>A0A2C6KT71</accession>
<dbReference type="Proteomes" id="UP000221165">
    <property type="component" value="Unassembled WGS sequence"/>
</dbReference>
<comment type="caution">
    <text evidence="3">The sequence shown here is derived from an EMBL/GenBank/DDBJ whole genome shotgun (WGS) entry which is preliminary data.</text>
</comment>
<dbReference type="AlphaFoldDB" id="A0A2C6KT71"/>
<evidence type="ECO:0000256" key="1">
    <source>
        <dbReference type="SAM" id="MobiDB-lite"/>
    </source>
</evidence>
<keyword evidence="2" id="KW-1133">Transmembrane helix</keyword>
<dbReference type="EMBL" id="MIGC01002701">
    <property type="protein sequence ID" value="PHJ20567.1"/>
    <property type="molecule type" value="Genomic_DNA"/>
</dbReference>
<evidence type="ECO:0000313" key="3">
    <source>
        <dbReference type="EMBL" id="PHJ20567.1"/>
    </source>
</evidence>
<feature type="region of interest" description="Disordered" evidence="1">
    <location>
        <begin position="20"/>
        <end position="48"/>
    </location>
</feature>
<evidence type="ECO:0000313" key="4">
    <source>
        <dbReference type="Proteomes" id="UP000221165"/>
    </source>
</evidence>
<evidence type="ECO:0000256" key="2">
    <source>
        <dbReference type="SAM" id="Phobius"/>
    </source>
</evidence>
<feature type="transmembrane region" description="Helical" evidence="2">
    <location>
        <begin position="58"/>
        <end position="76"/>
    </location>
</feature>
<organism evidence="3 4">
    <name type="scientific">Cystoisospora suis</name>
    <dbReference type="NCBI Taxonomy" id="483139"/>
    <lineage>
        <taxon>Eukaryota</taxon>
        <taxon>Sar</taxon>
        <taxon>Alveolata</taxon>
        <taxon>Apicomplexa</taxon>
        <taxon>Conoidasida</taxon>
        <taxon>Coccidia</taxon>
        <taxon>Eucoccidiorida</taxon>
        <taxon>Eimeriorina</taxon>
        <taxon>Sarcocystidae</taxon>
        <taxon>Cystoisospora</taxon>
    </lineage>
</organism>
<keyword evidence="4" id="KW-1185">Reference proteome</keyword>